<dbReference type="Gene3D" id="3.90.70.10">
    <property type="entry name" value="Cysteine proteinases"/>
    <property type="match status" value="1"/>
</dbReference>
<keyword evidence="4" id="KW-0378">Hydrolase</keyword>
<keyword evidence="3" id="KW-0732">Signal</keyword>
<protein>
    <recommendedName>
        <fullName evidence="11">Cysteine protease</fullName>
    </recommendedName>
</protein>
<dbReference type="FunCoup" id="A0A068V7L7">
    <property type="interactions" value="167"/>
</dbReference>
<dbReference type="STRING" id="49390.A0A068V7L7"/>
<dbReference type="InterPro" id="IPR013201">
    <property type="entry name" value="Prot_inhib_I29"/>
</dbReference>
<keyword evidence="2" id="KW-0645">Protease</keyword>
<dbReference type="PRINTS" id="PR00705">
    <property type="entry name" value="PAPAIN"/>
</dbReference>
<dbReference type="GO" id="GO:0008234">
    <property type="term" value="F:cysteine-type peptidase activity"/>
    <property type="evidence" value="ECO:0007669"/>
    <property type="project" value="UniProtKB-KW"/>
</dbReference>
<proteinExistence type="inferred from homology"/>
<evidence type="ECO:0000313" key="9">
    <source>
        <dbReference type="EMBL" id="CDP15898.1"/>
    </source>
</evidence>
<keyword evidence="10" id="KW-1185">Reference proteome</keyword>
<dbReference type="SMR" id="A0A068V7L7"/>
<keyword evidence="5" id="KW-0788">Thiol protease</keyword>
<evidence type="ECO:0000256" key="1">
    <source>
        <dbReference type="ARBA" id="ARBA00008455"/>
    </source>
</evidence>
<dbReference type="CDD" id="cd02248">
    <property type="entry name" value="Peptidase_C1A"/>
    <property type="match status" value="1"/>
</dbReference>
<dbReference type="GO" id="GO:0006508">
    <property type="term" value="P:proteolysis"/>
    <property type="evidence" value="ECO:0007669"/>
    <property type="project" value="UniProtKB-KW"/>
</dbReference>
<dbReference type="InterPro" id="IPR025660">
    <property type="entry name" value="Pept_his_AS"/>
</dbReference>
<dbReference type="Pfam" id="PF08246">
    <property type="entry name" value="Inhibitor_I29"/>
    <property type="match status" value="1"/>
</dbReference>
<evidence type="ECO:0000256" key="6">
    <source>
        <dbReference type="ARBA" id="ARBA00023157"/>
    </source>
</evidence>
<accession>A0A068V7L7</accession>
<dbReference type="InterPro" id="IPR000668">
    <property type="entry name" value="Peptidase_C1A_C"/>
</dbReference>
<organism evidence="9 10">
    <name type="scientific">Coffea canephora</name>
    <name type="common">Robusta coffee</name>
    <dbReference type="NCBI Taxonomy" id="49390"/>
    <lineage>
        <taxon>Eukaryota</taxon>
        <taxon>Viridiplantae</taxon>
        <taxon>Streptophyta</taxon>
        <taxon>Embryophyta</taxon>
        <taxon>Tracheophyta</taxon>
        <taxon>Spermatophyta</taxon>
        <taxon>Magnoliopsida</taxon>
        <taxon>eudicotyledons</taxon>
        <taxon>Gunneridae</taxon>
        <taxon>Pentapetalae</taxon>
        <taxon>asterids</taxon>
        <taxon>lamiids</taxon>
        <taxon>Gentianales</taxon>
        <taxon>Rubiaceae</taxon>
        <taxon>Ixoroideae</taxon>
        <taxon>Gardenieae complex</taxon>
        <taxon>Bertiereae - Coffeeae clade</taxon>
        <taxon>Coffeeae</taxon>
        <taxon>Coffea</taxon>
    </lineage>
</organism>
<feature type="domain" description="Cathepsin propeptide inhibitor" evidence="8">
    <location>
        <begin position="55"/>
        <end position="111"/>
    </location>
</feature>
<feature type="domain" description="Peptidase C1A papain C-terminal" evidence="7">
    <location>
        <begin position="137"/>
        <end position="353"/>
    </location>
</feature>
<evidence type="ECO:0000259" key="8">
    <source>
        <dbReference type="SMART" id="SM00848"/>
    </source>
</evidence>
<dbReference type="OMA" id="FLMVWIF"/>
<sequence length="356" mass="39671">MNKLSALRNACTTTSTTATTTTTTFVLLCILFLCPSASFGEGRKLYDRGPVFKRYEEWLKKYGRTYANGDEWEMRFGIYQSNVQYIDYINSRNLSYQLTDNQYADMTNEEFISTYLGYKTRSLQRDGQNFTSDPVKLPATVDWRKQGAVTPVKDQGACGSCWAFSAIAAVEGINKIKTGKLVSLSEQELVDCDYNRNNEGCNGGFMDKAFEFIKTNGGITTESDYPYKGKKDKCNRAKEKDHAVTITGYGKIPKSNELALQTAAAKQPVSVAIDASGFNFQLYSKGVYSGYCDKNLNHGVAVIGYGEEGGKKYWLVKNSWGTKWGEAGYIKMERGTKDKDGLCGINLEASYPVKQS</sequence>
<dbReference type="Proteomes" id="UP000295252">
    <property type="component" value="Chromosome VII"/>
</dbReference>
<dbReference type="SUPFAM" id="SSF54001">
    <property type="entry name" value="Cysteine proteinases"/>
    <property type="match status" value="1"/>
</dbReference>
<gene>
    <name evidence="9" type="ORF">GSCOC_T00016805001</name>
</gene>
<dbReference type="FunFam" id="3.90.70.10:FF:000023">
    <property type="entry name" value="Senescence-specific cysteine protease SAG39"/>
    <property type="match status" value="1"/>
</dbReference>
<dbReference type="PROSITE" id="PS00640">
    <property type="entry name" value="THIOL_PROTEASE_ASN"/>
    <property type="match status" value="1"/>
</dbReference>
<dbReference type="Gramene" id="CDP15898">
    <property type="protein sequence ID" value="CDP15898"/>
    <property type="gene ID" value="GSCOC_T00016805001"/>
</dbReference>
<evidence type="ECO:0000313" key="10">
    <source>
        <dbReference type="Proteomes" id="UP000295252"/>
    </source>
</evidence>
<dbReference type="InterPro" id="IPR025661">
    <property type="entry name" value="Pept_asp_AS"/>
</dbReference>
<comment type="similarity">
    <text evidence="1">Belongs to the peptidase C1 family.</text>
</comment>
<dbReference type="OrthoDB" id="10253408at2759"/>
<dbReference type="InterPro" id="IPR000169">
    <property type="entry name" value="Pept_cys_AS"/>
</dbReference>
<name>A0A068V7L7_COFCA</name>
<dbReference type="AlphaFoldDB" id="A0A068V7L7"/>
<evidence type="ECO:0000259" key="7">
    <source>
        <dbReference type="SMART" id="SM00645"/>
    </source>
</evidence>
<dbReference type="SMART" id="SM00848">
    <property type="entry name" value="Inhibitor_I29"/>
    <property type="match status" value="1"/>
</dbReference>
<evidence type="ECO:0000256" key="4">
    <source>
        <dbReference type="ARBA" id="ARBA00022801"/>
    </source>
</evidence>
<evidence type="ECO:0000256" key="2">
    <source>
        <dbReference type="ARBA" id="ARBA00022670"/>
    </source>
</evidence>
<dbReference type="Pfam" id="PF00112">
    <property type="entry name" value="Peptidase_C1"/>
    <property type="match status" value="1"/>
</dbReference>
<dbReference type="InterPro" id="IPR039417">
    <property type="entry name" value="Peptidase_C1A_papain-like"/>
</dbReference>
<dbReference type="PROSITE" id="PS00639">
    <property type="entry name" value="THIOL_PROTEASE_HIS"/>
    <property type="match status" value="1"/>
</dbReference>
<dbReference type="InterPro" id="IPR038765">
    <property type="entry name" value="Papain-like_cys_pep_sf"/>
</dbReference>
<dbReference type="InParanoid" id="A0A068V7L7"/>
<evidence type="ECO:0000256" key="3">
    <source>
        <dbReference type="ARBA" id="ARBA00022729"/>
    </source>
</evidence>
<dbReference type="SMART" id="SM00645">
    <property type="entry name" value="Pept_C1"/>
    <property type="match status" value="1"/>
</dbReference>
<dbReference type="PROSITE" id="PS00139">
    <property type="entry name" value="THIOL_PROTEASE_CYS"/>
    <property type="match status" value="1"/>
</dbReference>
<dbReference type="PhylomeDB" id="A0A068V7L7"/>
<keyword evidence="6" id="KW-1015">Disulfide bond</keyword>
<dbReference type="InterPro" id="IPR013128">
    <property type="entry name" value="Peptidase_C1A"/>
</dbReference>
<reference evidence="10" key="1">
    <citation type="journal article" date="2014" name="Science">
        <title>The coffee genome provides insight into the convergent evolution of caffeine biosynthesis.</title>
        <authorList>
            <person name="Denoeud F."/>
            <person name="Carretero-Paulet L."/>
            <person name="Dereeper A."/>
            <person name="Droc G."/>
            <person name="Guyot R."/>
            <person name="Pietrella M."/>
            <person name="Zheng C."/>
            <person name="Alberti A."/>
            <person name="Anthony F."/>
            <person name="Aprea G."/>
            <person name="Aury J.M."/>
            <person name="Bento P."/>
            <person name="Bernard M."/>
            <person name="Bocs S."/>
            <person name="Campa C."/>
            <person name="Cenci A."/>
            <person name="Combes M.C."/>
            <person name="Crouzillat D."/>
            <person name="Da Silva C."/>
            <person name="Daddiego L."/>
            <person name="De Bellis F."/>
            <person name="Dussert S."/>
            <person name="Garsmeur O."/>
            <person name="Gayraud T."/>
            <person name="Guignon V."/>
            <person name="Jahn K."/>
            <person name="Jamilloux V."/>
            <person name="Joet T."/>
            <person name="Labadie K."/>
            <person name="Lan T."/>
            <person name="Leclercq J."/>
            <person name="Lepelley M."/>
            <person name="Leroy T."/>
            <person name="Li L.T."/>
            <person name="Librado P."/>
            <person name="Lopez L."/>
            <person name="Munoz A."/>
            <person name="Noel B."/>
            <person name="Pallavicini A."/>
            <person name="Perrotta G."/>
            <person name="Poncet V."/>
            <person name="Pot D."/>
            <person name="Priyono X."/>
            <person name="Rigoreau M."/>
            <person name="Rouard M."/>
            <person name="Rozas J."/>
            <person name="Tranchant-Dubreuil C."/>
            <person name="VanBuren R."/>
            <person name="Zhang Q."/>
            <person name="Andrade A.C."/>
            <person name="Argout X."/>
            <person name="Bertrand B."/>
            <person name="de Kochko A."/>
            <person name="Graziosi G."/>
            <person name="Henry R.J."/>
            <person name="Jayarama X."/>
            <person name="Ming R."/>
            <person name="Nagai C."/>
            <person name="Rounsley S."/>
            <person name="Sankoff D."/>
            <person name="Giuliano G."/>
            <person name="Albert V.A."/>
            <person name="Wincker P."/>
            <person name="Lashermes P."/>
        </authorList>
    </citation>
    <scope>NUCLEOTIDE SEQUENCE [LARGE SCALE GENOMIC DNA]</scope>
    <source>
        <strain evidence="10">cv. DH200-94</strain>
    </source>
</reference>
<dbReference type="EMBL" id="HG739196">
    <property type="protein sequence ID" value="CDP15898.1"/>
    <property type="molecule type" value="Genomic_DNA"/>
</dbReference>
<evidence type="ECO:0008006" key="11">
    <source>
        <dbReference type="Google" id="ProtNLM"/>
    </source>
</evidence>
<evidence type="ECO:0000256" key="5">
    <source>
        <dbReference type="ARBA" id="ARBA00022807"/>
    </source>
</evidence>
<dbReference type="PANTHER" id="PTHR12411">
    <property type="entry name" value="CYSTEINE PROTEASE FAMILY C1-RELATED"/>
    <property type="match status" value="1"/>
</dbReference>